<dbReference type="InterPro" id="IPR001155">
    <property type="entry name" value="OxRdtase_FMN_N"/>
</dbReference>
<evidence type="ECO:0000313" key="4">
    <source>
        <dbReference type="EMBL" id="CCC16945.1"/>
    </source>
</evidence>
<dbReference type="Pfam" id="PF00724">
    <property type="entry name" value="Oxidored_FMN"/>
    <property type="match status" value="1"/>
</dbReference>
<dbReference type="AlphaFoldDB" id="G0M444"/>
<dbReference type="SUPFAM" id="SSF51395">
    <property type="entry name" value="FMN-linked oxidoreductases"/>
    <property type="match status" value="1"/>
</dbReference>
<protein>
    <submittedName>
        <fullName evidence="4">Oxidoreductase</fullName>
        <ecNumber evidence="4">1.-.-.-</ecNumber>
    </submittedName>
</protein>
<dbReference type="InterPro" id="IPR051799">
    <property type="entry name" value="NADH_flavin_oxidoreductase"/>
</dbReference>
<accession>G0M444</accession>
<dbReference type="EMBL" id="FR874854">
    <property type="protein sequence ID" value="CCC16945.1"/>
    <property type="molecule type" value="Genomic_DNA"/>
</dbReference>
<name>G0M444_LACPE</name>
<evidence type="ECO:0000256" key="2">
    <source>
        <dbReference type="ARBA" id="ARBA00023002"/>
    </source>
</evidence>
<reference evidence="4" key="1">
    <citation type="journal article" date="2011" name="J. Bacteriol.">
        <title>Genome Sequence of Lactobacillus pentosus IG1, a Strain Isolated from Spanish-Style Green Olive Fermentations.</title>
        <authorList>
            <person name="Maldonado-Barragan A."/>
            <person name="Caballero-Guerrero B."/>
            <person name="Lucena-Padros H."/>
            <person name="Ruiz-Barba J.L."/>
        </authorList>
    </citation>
    <scope>NUCLEOTIDE SEQUENCE</scope>
    <source>
        <strain evidence="4">IG1</strain>
    </source>
</reference>
<dbReference type="CDD" id="cd04735">
    <property type="entry name" value="OYE_like_4_FMN"/>
    <property type="match status" value="1"/>
</dbReference>
<sequence length="375" mass="41607">MKGCFIVTSYDESLQFKSGVTLRNRLMMSPMTTTQSFYNGSITRDEIDYYTQRAAGLGAVITGAANVGDLGKGWHGELSIAHDSMLPGLSALAKGIQSQGAKAIVQIFHAGRMTHREVLNGEQIVSASAVAALRDDAETPRAMTIDEIHATIDAFGEATRRAIQAGFDGIELHGANTYLIQQFFSPHSNRRTDEYGGKTPQERYRFIDELLQSVFKAVDKYADRPFIVGYRFSPEEFEEPGIRFEDTLWLLSQLRDSRLDYVHVSLNNYDRVARDKNHADKPLIAYVHDALQGKLPLVGVGGVRTRADVQAMLQDAELVAVGQQLLYDPTWAVKLAKNADDAMVTAPFEEAVEVTPLNRPLYEFAAARYHSVINS</sequence>
<dbReference type="EC" id="1.-.-.-" evidence="4"/>
<dbReference type="Gene3D" id="3.20.20.70">
    <property type="entry name" value="Aldolase class I"/>
    <property type="match status" value="1"/>
</dbReference>
<keyword evidence="1" id="KW-0285">Flavoprotein</keyword>
<organism evidence="4">
    <name type="scientific">Lactiplantibacillus pentosus IG1</name>
    <dbReference type="NCBI Taxonomy" id="1042160"/>
    <lineage>
        <taxon>Bacteria</taxon>
        <taxon>Bacillati</taxon>
        <taxon>Bacillota</taxon>
        <taxon>Bacilli</taxon>
        <taxon>Lactobacillales</taxon>
        <taxon>Lactobacillaceae</taxon>
        <taxon>Lactiplantibacillus</taxon>
    </lineage>
</organism>
<dbReference type="GO" id="GO:0010181">
    <property type="term" value="F:FMN binding"/>
    <property type="evidence" value="ECO:0007669"/>
    <property type="project" value="InterPro"/>
</dbReference>
<dbReference type="InterPro" id="IPR013785">
    <property type="entry name" value="Aldolase_TIM"/>
</dbReference>
<proteinExistence type="predicted"/>
<feature type="domain" description="NADH:flavin oxidoreductase/NADH oxidase N-terminal" evidence="3">
    <location>
        <begin position="14"/>
        <end position="340"/>
    </location>
</feature>
<dbReference type="PANTHER" id="PTHR43656">
    <property type="entry name" value="BINDING OXIDOREDUCTASE, PUTATIVE (AFU_ORTHOLOGUE AFUA_2G08260)-RELATED"/>
    <property type="match status" value="1"/>
</dbReference>
<dbReference type="GO" id="GO:0016491">
    <property type="term" value="F:oxidoreductase activity"/>
    <property type="evidence" value="ECO:0007669"/>
    <property type="project" value="UniProtKB-KW"/>
</dbReference>
<evidence type="ECO:0000256" key="1">
    <source>
        <dbReference type="ARBA" id="ARBA00022630"/>
    </source>
</evidence>
<evidence type="ECO:0000259" key="3">
    <source>
        <dbReference type="Pfam" id="PF00724"/>
    </source>
</evidence>
<dbReference type="PANTHER" id="PTHR43656:SF2">
    <property type="entry name" value="BINDING OXIDOREDUCTASE, PUTATIVE (AFU_ORTHOLOGUE AFUA_2G08260)-RELATED"/>
    <property type="match status" value="1"/>
</dbReference>
<keyword evidence="2 4" id="KW-0560">Oxidoreductase</keyword>
<gene>
    <name evidence="4" type="ORF">LPENT_01641</name>
</gene>